<sequence>MNAAKEFVSWGEFLLFAGLLGCILGVIGCGYQSTALNDRMKDFQYSAESLGKEMVTRLKTAHIGEMRKKPSANSRSSKVSQMEADRGGDGNRPDPNSVQAIASDCAAKVRHVQSLGEGEGIAAAIIAQVNGASEIKEDIREAFATSLKEELGPDAS</sequence>
<dbReference type="RefSeq" id="WP_105328878.1">
    <property type="nucleotide sequence ID" value="NZ_PUHY01000005.1"/>
</dbReference>
<reference evidence="3 4" key="1">
    <citation type="submission" date="2018-02" db="EMBL/GenBank/DDBJ databases">
        <title>Comparative genomes isolates from brazilian mangrove.</title>
        <authorList>
            <person name="Araujo J.E."/>
            <person name="Taketani R.G."/>
            <person name="Silva M.C.P."/>
            <person name="Loureco M.V."/>
            <person name="Andreote F.D."/>
        </authorList>
    </citation>
    <scope>NUCLEOTIDE SEQUENCE [LARGE SCALE GENOMIC DNA]</scope>
    <source>
        <strain evidence="3 4">Hex-1 MGV</strain>
    </source>
</reference>
<evidence type="ECO:0008006" key="5">
    <source>
        <dbReference type="Google" id="ProtNLM"/>
    </source>
</evidence>
<evidence type="ECO:0000313" key="3">
    <source>
        <dbReference type="EMBL" id="PQO37629.1"/>
    </source>
</evidence>
<evidence type="ECO:0000256" key="1">
    <source>
        <dbReference type="SAM" id="MobiDB-lite"/>
    </source>
</evidence>
<gene>
    <name evidence="3" type="ORF">C5Y83_06700</name>
</gene>
<dbReference type="PROSITE" id="PS51257">
    <property type="entry name" value="PROKAR_LIPOPROTEIN"/>
    <property type="match status" value="1"/>
</dbReference>
<dbReference type="AlphaFoldDB" id="A0A2S8FZK8"/>
<dbReference type="OrthoDB" id="9976703at2"/>
<comment type="caution">
    <text evidence="3">The sequence shown here is derived from an EMBL/GenBank/DDBJ whole genome shotgun (WGS) entry which is preliminary data.</text>
</comment>
<name>A0A2S8FZK8_9BACT</name>
<protein>
    <recommendedName>
        <fullName evidence="5">Lipoprotein</fullName>
    </recommendedName>
</protein>
<proteinExistence type="predicted"/>
<keyword evidence="2" id="KW-1133">Transmembrane helix</keyword>
<feature type="compositionally biased region" description="Polar residues" evidence="1">
    <location>
        <begin position="71"/>
        <end position="80"/>
    </location>
</feature>
<accession>A0A2S8FZK8</accession>
<dbReference type="Proteomes" id="UP000238322">
    <property type="component" value="Unassembled WGS sequence"/>
</dbReference>
<organism evidence="3 4">
    <name type="scientific">Blastopirellula marina</name>
    <dbReference type="NCBI Taxonomy" id="124"/>
    <lineage>
        <taxon>Bacteria</taxon>
        <taxon>Pseudomonadati</taxon>
        <taxon>Planctomycetota</taxon>
        <taxon>Planctomycetia</taxon>
        <taxon>Pirellulales</taxon>
        <taxon>Pirellulaceae</taxon>
        <taxon>Blastopirellula</taxon>
    </lineage>
</organism>
<keyword evidence="2" id="KW-0472">Membrane</keyword>
<evidence type="ECO:0000256" key="2">
    <source>
        <dbReference type="SAM" id="Phobius"/>
    </source>
</evidence>
<keyword evidence="2" id="KW-0812">Transmembrane</keyword>
<evidence type="ECO:0000313" key="4">
    <source>
        <dbReference type="Proteomes" id="UP000238322"/>
    </source>
</evidence>
<feature type="transmembrane region" description="Helical" evidence="2">
    <location>
        <begin position="13"/>
        <end position="31"/>
    </location>
</feature>
<feature type="region of interest" description="Disordered" evidence="1">
    <location>
        <begin position="61"/>
        <end position="100"/>
    </location>
</feature>
<dbReference type="EMBL" id="PUHY01000005">
    <property type="protein sequence ID" value="PQO37629.1"/>
    <property type="molecule type" value="Genomic_DNA"/>
</dbReference>
<feature type="compositionally biased region" description="Basic and acidic residues" evidence="1">
    <location>
        <begin position="83"/>
        <end position="92"/>
    </location>
</feature>